<organism evidence="2 3">
    <name type="scientific">Daucus carota subsp. sativus</name>
    <name type="common">Carrot</name>
    <dbReference type="NCBI Taxonomy" id="79200"/>
    <lineage>
        <taxon>Eukaryota</taxon>
        <taxon>Viridiplantae</taxon>
        <taxon>Streptophyta</taxon>
        <taxon>Embryophyta</taxon>
        <taxon>Tracheophyta</taxon>
        <taxon>Spermatophyta</taxon>
        <taxon>Magnoliopsida</taxon>
        <taxon>eudicotyledons</taxon>
        <taxon>Gunneridae</taxon>
        <taxon>Pentapetalae</taxon>
        <taxon>asterids</taxon>
        <taxon>campanulids</taxon>
        <taxon>Apiales</taxon>
        <taxon>Apiaceae</taxon>
        <taxon>Apioideae</taxon>
        <taxon>Scandiceae</taxon>
        <taxon>Daucinae</taxon>
        <taxon>Daucus</taxon>
        <taxon>Daucus sect. Daucus</taxon>
    </lineage>
</organism>
<keyword evidence="1" id="KW-0812">Transmembrane</keyword>
<evidence type="ECO:0000256" key="1">
    <source>
        <dbReference type="SAM" id="Phobius"/>
    </source>
</evidence>
<keyword evidence="3" id="KW-1185">Reference proteome</keyword>
<dbReference type="Pfam" id="PF10693">
    <property type="entry name" value="DUF2499"/>
    <property type="match status" value="1"/>
</dbReference>
<evidence type="ECO:0008006" key="4">
    <source>
        <dbReference type="Google" id="ProtNLM"/>
    </source>
</evidence>
<evidence type="ECO:0000313" key="3">
    <source>
        <dbReference type="Proteomes" id="UP000077755"/>
    </source>
</evidence>
<feature type="transmembrane region" description="Helical" evidence="1">
    <location>
        <begin position="147"/>
        <end position="167"/>
    </location>
</feature>
<feature type="transmembrane region" description="Helical" evidence="1">
    <location>
        <begin position="115"/>
        <end position="135"/>
    </location>
</feature>
<keyword evidence="1" id="KW-1133">Transmembrane helix</keyword>
<dbReference type="Proteomes" id="UP000077755">
    <property type="component" value="Chromosome 1"/>
</dbReference>
<dbReference type="EMBL" id="CP093343">
    <property type="protein sequence ID" value="WOG81680.1"/>
    <property type="molecule type" value="Genomic_DNA"/>
</dbReference>
<evidence type="ECO:0000313" key="2">
    <source>
        <dbReference type="EMBL" id="WOG81680.1"/>
    </source>
</evidence>
<accession>A0AAF0W1D5</accession>
<dbReference type="InterPro" id="IPR019634">
    <property type="entry name" value="Uncharacterised_Ycf49"/>
</dbReference>
<dbReference type="PANTHER" id="PTHR33833">
    <property type="entry name" value="NUCLEOLAR-LIKE PROTEIN-RELATED"/>
    <property type="match status" value="1"/>
</dbReference>
<protein>
    <recommendedName>
        <fullName evidence="4">Ycf49-like protein</fullName>
    </recommendedName>
</protein>
<name>A0AAF0W1D5_DAUCS</name>
<reference evidence="2" key="2">
    <citation type="submission" date="2022-03" db="EMBL/GenBank/DDBJ databases">
        <title>Draft title - Genomic analysis of global carrot germplasm unveils the trajectory of domestication and the origin of high carotenoid orange carrot.</title>
        <authorList>
            <person name="Iorizzo M."/>
            <person name="Ellison S."/>
            <person name="Senalik D."/>
            <person name="Macko-Podgorni A."/>
            <person name="Grzebelus D."/>
            <person name="Bostan H."/>
            <person name="Rolling W."/>
            <person name="Curaba J."/>
            <person name="Simon P."/>
        </authorList>
    </citation>
    <scope>NUCLEOTIDE SEQUENCE</scope>
    <source>
        <tissue evidence="2">Leaf</tissue>
    </source>
</reference>
<dbReference type="PANTHER" id="PTHR33833:SF3">
    <property type="entry name" value="YCF49-LIKE PROTEIN"/>
    <property type="match status" value="1"/>
</dbReference>
<feature type="transmembrane region" description="Helical" evidence="1">
    <location>
        <begin position="83"/>
        <end position="103"/>
    </location>
</feature>
<proteinExistence type="predicted"/>
<keyword evidence="1" id="KW-0472">Membrane</keyword>
<sequence length="177" mass="18993">MSMLTTLQLTPKHSNLHKTKPLTTIPSCNTHFINNFPFICNTKNATSAALIGTGLAITALVGPATAGELALIEPSNALSLPTWAIHVSSVAEWVIAMALVWQYGEKSGYESWKGLSWGMVPLLGGAFCACTWHFFYNSESLEVLVALQAVLTVIGNGTMCIAAYRIFKSTKGGEEKA</sequence>
<gene>
    <name evidence="2" type="ORF">DCAR_0100831</name>
</gene>
<reference evidence="2" key="1">
    <citation type="journal article" date="2016" name="Nat. Genet.">
        <title>A high-quality carrot genome assembly provides new insights into carotenoid accumulation and asterid genome evolution.</title>
        <authorList>
            <person name="Iorizzo M."/>
            <person name="Ellison S."/>
            <person name="Senalik D."/>
            <person name="Zeng P."/>
            <person name="Satapoomin P."/>
            <person name="Huang J."/>
            <person name="Bowman M."/>
            <person name="Iovene M."/>
            <person name="Sanseverino W."/>
            <person name="Cavagnaro P."/>
            <person name="Yildiz M."/>
            <person name="Macko-Podgorni A."/>
            <person name="Moranska E."/>
            <person name="Grzebelus E."/>
            <person name="Grzebelus D."/>
            <person name="Ashrafi H."/>
            <person name="Zheng Z."/>
            <person name="Cheng S."/>
            <person name="Spooner D."/>
            <person name="Van Deynze A."/>
            <person name="Simon P."/>
        </authorList>
    </citation>
    <scope>NUCLEOTIDE SEQUENCE</scope>
    <source>
        <tissue evidence="2">Leaf</tissue>
    </source>
</reference>
<dbReference type="AlphaFoldDB" id="A0AAF0W1D5"/>